<dbReference type="GO" id="GO:0070530">
    <property type="term" value="F:K63-linked polyubiquitin modification-dependent protein binding"/>
    <property type="evidence" value="ECO:0007669"/>
    <property type="project" value="InterPro"/>
</dbReference>
<evidence type="ECO:0000256" key="6">
    <source>
        <dbReference type="ARBA" id="ARBA00023054"/>
    </source>
</evidence>
<name>A0A0Q9X7U6_DROMO</name>
<evidence type="ECO:0000256" key="2">
    <source>
        <dbReference type="ARBA" id="ARBA00022490"/>
    </source>
</evidence>
<organism evidence="12 13">
    <name type="scientific">Drosophila mojavensis</name>
    <name type="common">Fruit fly</name>
    <dbReference type="NCBI Taxonomy" id="7230"/>
    <lineage>
        <taxon>Eukaryota</taxon>
        <taxon>Metazoa</taxon>
        <taxon>Ecdysozoa</taxon>
        <taxon>Arthropoda</taxon>
        <taxon>Hexapoda</taxon>
        <taxon>Insecta</taxon>
        <taxon>Pterygota</taxon>
        <taxon>Neoptera</taxon>
        <taxon>Endopterygota</taxon>
        <taxon>Diptera</taxon>
        <taxon>Brachycera</taxon>
        <taxon>Muscomorpha</taxon>
        <taxon>Ephydroidea</taxon>
        <taxon>Drosophilidae</taxon>
        <taxon>Drosophila</taxon>
    </lineage>
</organism>
<dbReference type="InterPro" id="IPR032419">
    <property type="entry name" value="CC2-LZ_dom"/>
</dbReference>
<evidence type="ECO:0000256" key="5">
    <source>
        <dbReference type="ARBA" id="ARBA00022833"/>
    </source>
</evidence>
<dbReference type="GO" id="GO:0005634">
    <property type="term" value="C:nucleus"/>
    <property type="evidence" value="ECO:0007669"/>
    <property type="project" value="TreeGrafter"/>
</dbReference>
<dbReference type="PANTHER" id="PTHR31553:SF1">
    <property type="entry name" value="NF-KAPPA-B ESSENTIAL MODULATOR"/>
    <property type="match status" value="1"/>
</dbReference>
<dbReference type="GO" id="GO:0005737">
    <property type="term" value="C:cytoplasm"/>
    <property type="evidence" value="ECO:0007669"/>
    <property type="project" value="UniProtKB-SubCell"/>
</dbReference>
<keyword evidence="5" id="KW-0862">Zinc</keyword>
<reference evidence="12 13" key="1">
    <citation type="journal article" date="2007" name="Nature">
        <title>Evolution of genes and genomes on the Drosophila phylogeny.</title>
        <authorList>
            <consortium name="Drosophila 12 Genomes Consortium"/>
            <person name="Clark A.G."/>
            <person name="Eisen M.B."/>
            <person name="Smith D.R."/>
            <person name="Bergman C.M."/>
            <person name="Oliver B."/>
            <person name="Markow T.A."/>
            <person name="Kaufman T.C."/>
            <person name="Kellis M."/>
            <person name="Gelbart W."/>
            <person name="Iyer V.N."/>
            <person name="Pollard D.A."/>
            <person name="Sackton T.B."/>
            <person name="Larracuente A.M."/>
            <person name="Singh N.D."/>
            <person name="Abad J.P."/>
            <person name="Abt D.N."/>
            <person name="Adryan B."/>
            <person name="Aguade M."/>
            <person name="Akashi H."/>
            <person name="Anderson W.W."/>
            <person name="Aquadro C.F."/>
            <person name="Ardell D.H."/>
            <person name="Arguello R."/>
            <person name="Artieri C.G."/>
            <person name="Barbash D.A."/>
            <person name="Barker D."/>
            <person name="Barsanti P."/>
            <person name="Batterham P."/>
            <person name="Batzoglou S."/>
            <person name="Begun D."/>
            <person name="Bhutkar A."/>
            <person name="Blanco E."/>
            <person name="Bosak S.A."/>
            <person name="Bradley R.K."/>
            <person name="Brand A.D."/>
            <person name="Brent M.R."/>
            <person name="Brooks A.N."/>
            <person name="Brown R.H."/>
            <person name="Butlin R.K."/>
            <person name="Caggese C."/>
            <person name="Calvi B.R."/>
            <person name="Bernardo de Carvalho A."/>
            <person name="Caspi A."/>
            <person name="Castrezana S."/>
            <person name="Celniker S.E."/>
            <person name="Chang J.L."/>
            <person name="Chapple C."/>
            <person name="Chatterji S."/>
            <person name="Chinwalla A."/>
            <person name="Civetta A."/>
            <person name="Clifton S.W."/>
            <person name="Comeron J.M."/>
            <person name="Costello J.C."/>
            <person name="Coyne J.A."/>
            <person name="Daub J."/>
            <person name="David R.G."/>
            <person name="Delcher A.L."/>
            <person name="Delehaunty K."/>
            <person name="Do C.B."/>
            <person name="Ebling H."/>
            <person name="Edwards K."/>
            <person name="Eickbush T."/>
            <person name="Evans J.D."/>
            <person name="Filipski A."/>
            <person name="Findeiss S."/>
            <person name="Freyhult E."/>
            <person name="Fulton L."/>
            <person name="Fulton R."/>
            <person name="Garcia A.C."/>
            <person name="Gardiner A."/>
            <person name="Garfield D.A."/>
            <person name="Garvin B.E."/>
            <person name="Gibson G."/>
            <person name="Gilbert D."/>
            <person name="Gnerre S."/>
            <person name="Godfrey J."/>
            <person name="Good R."/>
            <person name="Gotea V."/>
            <person name="Gravely B."/>
            <person name="Greenberg A.J."/>
            <person name="Griffiths-Jones S."/>
            <person name="Gross S."/>
            <person name="Guigo R."/>
            <person name="Gustafson E.A."/>
            <person name="Haerty W."/>
            <person name="Hahn M.W."/>
            <person name="Halligan D.L."/>
            <person name="Halpern A.L."/>
            <person name="Halter G.M."/>
            <person name="Han M.V."/>
            <person name="Heger A."/>
            <person name="Hillier L."/>
            <person name="Hinrichs A.S."/>
            <person name="Holmes I."/>
            <person name="Hoskins R.A."/>
            <person name="Hubisz M.J."/>
            <person name="Hultmark D."/>
            <person name="Huntley M.A."/>
            <person name="Jaffe D.B."/>
            <person name="Jagadeeshan S."/>
            <person name="Jeck W.R."/>
            <person name="Johnson J."/>
            <person name="Jones C.D."/>
            <person name="Jordan W.C."/>
            <person name="Karpen G.H."/>
            <person name="Kataoka E."/>
            <person name="Keightley P.D."/>
            <person name="Kheradpour P."/>
            <person name="Kirkness E.F."/>
            <person name="Koerich L.B."/>
            <person name="Kristiansen K."/>
            <person name="Kudrna D."/>
            <person name="Kulathinal R.J."/>
            <person name="Kumar S."/>
            <person name="Kwok R."/>
            <person name="Lander E."/>
            <person name="Langley C.H."/>
            <person name="Lapoint R."/>
            <person name="Lazzaro B.P."/>
            <person name="Lee S.J."/>
            <person name="Levesque L."/>
            <person name="Li R."/>
            <person name="Lin C.F."/>
            <person name="Lin M.F."/>
            <person name="Lindblad-Toh K."/>
            <person name="Llopart A."/>
            <person name="Long M."/>
            <person name="Low L."/>
            <person name="Lozovsky E."/>
            <person name="Lu J."/>
            <person name="Luo M."/>
            <person name="Machado C.A."/>
            <person name="Makalowski W."/>
            <person name="Marzo M."/>
            <person name="Matsuda M."/>
            <person name="Matzkin L."/>
            <person name="McAllister B."/>
            <person name="McBride C.S."/>
            <person name="McKernan B."/>
            <person name="McKernan K."/>
            <person name="Mendez-Lago M."/>
            <person name="Minx P."/>
            <person name="Mollenhauer M.U."/>
            <person name="Montooth K."/>
            <person name="Mount S.M."/>
            <person name="Mu X."/>
            <person name="Myers E."/>
            <person name="Negre B."/>
            <person name="Newfeld S."/>
            <person name="Nielsen R."/>
            <person name="Noor M.A."/>
            <person name="O'Grady P."/>
            <person name="Pachter L."/>
            <person name="Papaceit M."/>
            <person name="Parisi M.J."/>
            <person name="Parisi M."/>
            <person name="Parts L."/>
            <person name="Pedersen J.S."/>
            <person name="Pesole G."/>
            <person name="Phillippy A.M."/>
            <person name="Ponting C.P."/>
            <person name="Pop M."/>
            <person name="Porcelli D."/>
            <person name="Powell J.R."/>
            <person name="Prohaska S."/>
            <person name="Pruitt K."/>
            <person name="Puig M."/>
            <person name="Quesneville H."/>
            <person name="Ram K.R."/>
            <person name="Rand D."/>
            <person name="Rasmussen M.D."/>
            <person name="Reed L.K."/>
            <person name="Reenan R."/>
            <person name="Reily A."/>
            <person name="Remington K.A."/>
            <person name="Rieger T.T."/>
            <person name="Ritchie M.G."/>
            <person name="Robin C."/>
            <person name="Rogers Y.H."/>
            <person name="Rohde C."/>
            <person name="Rozas J."/>
            <person name="Rubenfield M.J."/>
            <person name="Ruiz A."/>
            <person name="Russo S."/>
            <person name="Salzberg S.L."/>
            <person name="Sanchez-Gracia A."/>
            <person name="Saranga D.J."/>
            <person name="Sato H."/>
            <person name="Schaeffer S.W."/>
            <person name="Schatz M.C."/>
            <person name="Schlenke T."/>
            <person name="Schwartz R."/>
            <person name="Segarra C."/>
            <person name="Singh R.S."/>
            <person name="Sirot L."/>
            <person name="Sirota M."/>
            <person name="Sisneros N.B."/>
            <person name="Smith C.D."/>
            <person name="Smith T.F."/>
            <person name="Spieth J."/>
            <person name="Stage D.E."/>
            <person name="Stark A."/>
            <person name="Stephan W."/>
            <person name="Strausberg R.L."/>
            <person name="Strempel S."/>
            <person name="Sturgill D."/>
            <person name="Sutton G."/>
            <person name="Sutton G.G."/>
            <person name="Tao W."/>
            <person name="Teichmann S."/>
            <person name="Tobari Y.N."/>
            <person name="Tomimura Y."/>
            <person name="Tsolas J.M."/>
            <person name="Valente V.L."/>
            <person name="Venter E."/>
            <person name="Venter J.C."/>
            <person name="Vicario S."/>
            <person name="Vieira F.G."/>
            <person name="Vilella A.J."/>
            <person name="Villasante A."/>
            <person name="Walenz B."/>
            <person name="Wang J."/>
            <person name="Wasserman M."/>
            <person name="Watts T."/>
            <person name="Wilson D."/>
            <person name="Wilson R.K."/>
            <person name="Wing R.A."/>
            <person name="Wolfner M.F."/>
            <person name="Wong A."/>
            <person name="Wong G.K."/>
            <person name="Wu C.I."/>
            <person name="Wu G."/>
            <person name="Yamamoto D."/>
            <person name="Yang H.P."/>
            <person name="Yang S.P."/>
            <person name="Yorke J.A."/>
            <person name="Yoshida K."/>
            <person name="Zdobnov E."/>
            <person name="Zhang P."/>
            <person name="Zhang Y."/>
            <person name="Zimin A.V."/>
            <person name="Baldwin J."/>
            <person name="Abdouelleil A."/>
            <person name="Abdulkadir J."/>
            <person name="Abebe A."/>
            <person name="Abera B."/>
            <person name="Abreu J."/>
            <person name="Acer S.C."/>
            <person name="Aftuck L."/>
            <person name="Alexander A."/>
            <person name="An P."/>
            <person name="Anderson E."/>
            <person name="Anderson S."/>
            <person name="Arachi H."/>
            <person name="Azer M."/>
            <person name="Bachantsang P."/>
            <person name="Barry A."/>
            <person name="Bayul T."/>
            <person name="Berlin A."/>
            <person name="Bessette D."/>
            <person name="Bloom T."/>
            <person name="Blye J."/>
            <person name="Boguslavskiy L."/>
            <person name="Bonnet C."/>
            <person name="Boukhgalter B."/>
            <person name="Bourzgui I."/>
            <person name="Brown A."/>
            <person name="Cahill P."/>
            <person name="Channer S."/>
            <person name="Cheshatsang Y."/>
            <person name="Chuda L."/>
            <person name="Citroen M."/>
            <person name="Collymore A."/>
            <person name="Cooke P."/>
            <person name="Costello M."/>
            <person name="D'Aco K."/>
            <person name="Daza R."/>
            <person name="De Haan G."/>
            <person name="DeGray S."/>
            <person name="DeMaso C."/>
            <person name="Dhargay N."/>
            <person name="Dooley K."/>
            <person name="Dooley E."/>
            <person name="Doricent M."/>
            <person name="Dorje P."/>
            <person name="Dorjee K."/>
            <person name="Dupes A."/>
            <person name="Elong R."/>
            <person name="Falk J."/>
            <person name="Farina A."/>
            <person name="Faro S."/>
            <person name="Ferguson D."/>
            <person name="Fisher S."/>
            <person name="Foley C.D."/>
            <person name="Franke A."/>
            <person name="Friedrich D."/>
            <person name="Gadbois L."/>
            <person name="Gearin G."/>
            <person name="Gearin C.R."/>
            <person name="Giannoukos G."/>
            <person name="Goode T."/>
            <person name="Graham J."/>
            <person name="Grandbois E."/>
            <person name="Grewal S."/>
            <person name="Gyaltsen K."/>
            <person name="Hafez N."/>
            <person name="Hagos B."/>
            <person name="Hall J."/>
            <person name="Henson C."/>
            <person name="Hollinger A."/>
            <person name="Honan T."/>
            <person name="Huard M.D."/>
            <person name="Hughes L."/>
            <person name="Hurhula B."/>
            <person name="Husby M.E."/>
            <person name="Kamat A."/>
            <person name="Kanga B."/>
            <person name="Kashin S."/>
            <person name="Khazanovich D."/>
            <person name="Kisner P."/>
            <person name="Lance K."/>
            <person name="Lara M."/>
            <person name="Lee W."/>
            <person name="Lennon N."/>
            <person name="Letendre F."/>
            <person name="LeVine R."/>
            <person name="Lipovsky A."/>
            <person name="Liu X."/>
            <person name="Liu J."/>
            <person name="Liu S."/>
            <person name="Lokyitsang T."/>
            <person name="Lokyitsang Y."/>
            <person name="Lubonja R."/>
            <person name="Lui A."/>
            <person name="MacDonald P."/>
            <person name="Magnisalis V."/>
            <person name="Maru K."/>
            <person name="Matthews C."/>
            <person name="McCusker W."/>
            <person name="McDonough S."/>
            <person name="Mehta T."/>
            <person name="Meldrim J."/>
            <person name="Meneus L."/>
            <person name="Mihai O."/>
            <person name="Mihalev A."/>
            <person name="Mihova T."/>
            <person name="Mittelman R."/>
            <person name="Mlenga V."/>
            <person name="Montmayeur A."/>
            <person name="Mulrain L."/>
            <person name="Navidi A."/>
            <person name="Naylor J."/>
            <person name="Negash T."/>
            <person name="Nguyen T."/>
            <person name="Nguyen N."/>
            <person name="Nicol R."/>
            <person name="Norbu C."/>
            <person name="Norbu N."/>
            <person name="Novod N."/>
            <person name="O'Neill B."/>
            <person name="Osman S."/>
            <person name="Markiewicz E."/>
            <person name="Oyono O.L."/>
            <person name="Patti C."/>
            <person name="Phunkhang P."/>
            <person name="Pierre F."/>
            <person name="Priest M."/>
            <person name="Raghuraman S."/>
            <person name="Rege F."/>
            <person name="Reyes R."/>
            <person name="Rise C."/>
            <person name="Rogov P."/>
            <person name="Ross K."/>
            <person name="Ryan E."/>
            <person name="Settipalli S."/>
            <person name="Shea T."/>
            <person name="Sherpa N."/>
            <person name="Shi L."/>
            <person name="Shih D."/>
            <person name="Sparrow T."/>
            <person name="Spaulding J."/>
            <person name="Stalker J."/>
            <person name="Stange-Thomann N."/>
            <person name="Stavropoulos S."/>
            <person name="Stone C."/>
            <person name="Strader C."/>
            <person name="Tesfaye S."/>
            <person name="Thomson T."/>
            <person name="Thoulutsang Y."/>
            <person name="Thoulutsang D."/>
            <person name="Topham K."/>
            <person name="Topping I."/>
            <person name="Tsamla T."/>
            <person name="Vassiliev H."/>
            <person name="Vo A."/>
            <person name="Wangchuk T."/>
            <person name="Wangdi T."/>
            <person name="Weiand M."/>
            <person name="Wilkinson J."/>
            <person name="Wilson A."/>
            <person name="Yadav S."/>
            <person name="Young G."/>
            <person name="Yu Q."/>
            <person name="Zembek L."/>
            <person name="Zhong D."/>
            <person name="Zimmer A."/>
            <person name="Zwirko Z."/>
            <person name="Jaffe D.B."/>
            <person name="Alvarez P."/>
            <person name="Brockman W."/>
            <person name="Butler J."/>
            <person name="Chin C."/>
            <person name="Gnerre S."/>
            <person name="Grabherr M."/>
            <person name="Kleber M."/>
            <person name="Mauceli E."/>
            <person name="MacCallum I."/>
        </authorList>
    </citation>
    <scope>NUCLEOTIDE SEQUENCE [LARGE SCALE GENOMIC DNA]</scope>
    <source>
        <strain evidence="12">TSC#15081-1352.22</strain>
        <strain evidence="13">Tucson 15081-1352.22</strain>
    </source>
</reference>
<dbReference type="OrthoDB" id="6343844at2759"/>
<dbReference type="InterPro" id="IPR034735">
    <property type="entry name" value="NEMO_ZF"/>
</dbReference>
<accession>A0A0Q9X7U6</accession>
<dbReference type="EMBL" id="CH933808">
    <property type="protein sequence ID" value="KRG04173.1"/>
    <property type="molecule type" value="Genomic_DNA"/>
</dbReference>
<keyword evidence="2" id="KW-0963">Cytoplasm</keyword>
<dbReference type="PANTHER" id="PTHR31553">
    <property type="entry name" value="NF-KAPPA-B ESSENTIAL MODULATOR"/>
    <property type="match status" value="1"/>
</dbReference>
<dbReference type="SMR" id="A0A0Q9X7U6"/>
<keyword evidence="13" id="KW-1185">Reference proteome</keyword>
<evidence type="ECO:0000313" key="12">
    <source>
        <dbReference type="EMBL" id="KRG04173.1"/>
    </source>
</evidence>
<dbReference type="GO" id="GO:0043122">
    <property type="term" value="P:regulation of canonical NF-kappaB signal transduction"/>
    <property type="evidence" value="ECO:0007669"/>
    <property type="project" value="TreeGrafter"/>
</dbReference>
<gene>
    <name evidence="12" type="primary">Dmoj\GI19508</name>
    <name evidence="12" type="ORF">Dmoj_GI19508</name>
</gene>
<protein>
    <submittedName>
        <fullName evidence="11">Uncharacterized protein, isoform B</fullName>
    </submittedName>
    <submittedName>
        <fullName evidence="12">Uncharacterized protein, isoform C</fullName>
    </submittedName>
</protein>
<dbReference type="GO" id="GO:0008270">
    <property type="term" value="F:zinc ion binding"/>
    <property type="evidence" value="ECO:0007669"/>
    <property type="project" value="UniProtKB-KW"/>
</dbReference>
<proteinExistence type="predicted"/>
<reference evidence="12" key="2">
    <citation type="journal article" date="2008" name="Bioinformatics">
        <title>Assembly reconciliation.</title>
        <authorList>
            <person name="Zimin A.V."/>
            <person name="Smith D.R."/>
            <person name="Sutton G."/>
            <person name="Yorke J.A."/>
        </authorList>
    </citation>
    <scope>NUCLEOTIDE SEQUENCE</scope>
    <source>
        <strain evidence="12">TSC#15081-1352.22</strain>
    </source>
</reference>
<comment type="subcellular location">
    <subcellularLocation>
        <location evidence="1">Cytoplasm</location>
    </subcellularLocation>
</comment>
<dbReference type="InterPro" id="IPR051301">
    <property type="entry name" value="Optineurin/NFkB_EssMod"/>
</dbReference>
<evidence type="ECO:0000256" key="8">
    <source>
        <dbReference type="SAM" id="Coils"/>
    </source>
</evidence>
<evidence type="ECO:0000256" key="3">
    <source>
        <dbReference type="ARBA" id="ARBA00022723"/>
    </source>
</evidence>
<evidence type="ECO:0000256" key="9">
    <source>
        <dbReference type="SAM" id="MobiDB-lite"/>
    </source>
</evidence>
<dbReference type="EMBL" id="CH933808">
    <property type="protein sequence ID" value="KRG04172.1"/>
    <property type="molecule type" value="Genomic_DNA"/>
</dbReference>
<evidence type="ECO:0000256" key="1">
    <source>
        <dbReference type="ARBA" id="ARBA00004496"/>
    </source>
</evidence>
<feature type="region of interest" description="Disordered" evidence="9">
    <location>
        <begin position="55"/>
        <end position="75"/>
    </location>
</feature>
<evidence type="ECO:0000256" key="4">
    <source>
        <dbReference type="ARBA" id="ARBA00022771"/>
    </source>
</evidence>
<evidence type="ECO:0000259" key="10">
    <source>
        <dbReference type="PROSITE" id="PS51801"/>
    </source>
</evidence>
<feature type="coiled-coil region" evidence="8">
    <location>
        <begin position="153"/>
        <end position="205"/>
    </location>
</feature>
<dbReference type="Proteomes" id="UP000009192">
    <property type="component" value="Unassembled WGS sequence"/>
</dbReference>
<feature type="domain" description="CCHC NOA-type" evidence="10">
    <location>
        <begin position="415"/>
        <end position="445"/>
    </location>
</feature>
<dbReference type="CDD" id="cd09803">
    <property type="entry name" value="UBAN"/>
    <property type="match status" value="1"/>
</dbReference>
<feature type="region of interest" description="Disordered" evidence="9">
    <location>
        <begin position="382"/>
        <end position="401"/>
    </location>
</feature>
<evidence type="ECO:0000313" key="11">
    <source>
        <dbReference type="EMBL" id="KRG04172.1"/>
    </source>
</evidence>
<dbReference type="FunCoup" id="A0A0Q9X7U6">
    <property type="interactions" value="813"/>
</dbReference>
<sequence>MAEEDSFVILGSSPLSSLCSQGGSLLTDALDKEPTETAVEAQQNPNVKVETPAIISQPSPVPEQTNSTENSLPTTLPSGQSSLAASFLMGEVQADVLKNSIYSQFPSFCSLQARAEDVVKLQTMMTEYMALKQTLDKVNHTMQEYYKITQQWRNEAAAREQQYQVQLQQCQAQIEKLTVKNQELKKELESNLEQMRLSEEMHQKEHDELRQCVSEKSSLISNMAVEIEKLQQQQLHSYEFVPDDGSVAPVKCLKSGDQDNKVKDLQRQMSALLAENLEFKDMKKTYIEEIDCLKVNLTSAEELIRAMNADVKALKANDAQKDEQITHLKTQIEIYRRDFEMERADREKNASEKEQYLMDLRALQRRNQELIEALAEAQKPNKLSCGPSKLGASSNSLRPEQRPVRVLDPTGAAAKTAESALRCPICSKPFYALTVLQSHVNDCLDKN</sequence>
<dbReference type="PROSITE" id="PS51801">
    <property type="entry name" value="ZF_CCHC_NOA"/>
    <property type="match status" value="1"/>
</dbReference>
<feature type="coiled-coil region" evidence="8">
    <location>
        <begin position="353"/>
        <end position="380"/>
    </location>
</feature>
<keyword evidence="4 7" id="KW-0863">Zinc-finger</keyword>
<evidence type="ECO:0000313" key="13">
    <source>
        <dbReference type="Proteomes" id="UP000009192"/>
    </source>
</evidence>
<evidence type="ECO:0000256" key="7">
    <source>
        <dbReference type="PROSITE-ProRule" id="PRU01142"/>
    </source>
</evidence>
<dbReference type="InParanoid" id="A0A0Q9X7U6"/>
<keyword evidence="6 8" id="KW-0175">Coiled coil</keyword>
<reference evidence="12" key="3">
    <citation type="submission" date="2015-11" db="EMBL/GenBank/DDBJ databases">
        <authorList>
            <consortium name="FlyBase"/>
        </authorList>
    </citation>
    <scope>NUCLEOTIDE SEQUENCE</scope>
    <source>
        <strain evidence="12">TSC#15081-1352.22</strain>
    </source>
</reference>
<feature type="coiled-coil region" evidence="8">
    <location>
        <begin position="262"/>
        <end position="317"/>
    </location>
</feature>
<keyword evidence="3" id="KW-0479">Metal-binding</keyword>
<dbReference type="AlphaFoldDB" id="A0A0Q9X7U6"/>
<dbReference type="Pfam" id="PF16516">
    <property type="entry name" value="CC2-LZ"/>
    <property type="match status" value="1"/>
</dbReference>
<dbReference type="Gene3D" id="1.20.5.990">
    <property type="entry name" value="Nemo cc2-lz domain - 1d5 darpin complex"/>
    <property type="match status" value="1"/>
</dbReference>